<keyword evidence="1" id="KW-0418">Kinase</keyword>
<dbReference type="AlphaFoldDB" id="A0A076EL63"/>
<dbReference type="Pfam" id="PF20550">
    <property type="entry name" value="DUF6764"/>
    <property type="match status" value="1"/>
</dbReference>
<protein>
    <submittedName>
        <fullName evidence="1">Protein kinase</fullName>
    </submittedName>
</protein>
<name>A0A076EL63_RHOOP</name>
<keyword evidence="1" id="KW-0808">Transferase</keyword>
<gene>
    <name evidence="1" type="ORF">EP51_15680</name>
</gene>
<evidence type="ECO:0000313" key="2">
    <source>
        <dbReference type="Proteomes" id="UP000028488"/>
    </source>
</evidence>
<proteinExistence type="predicted"/>
<organism evidence="1 2">
    <name type="scientific">Rhodococcus opacus</name>
    <name type="common">Nocardia opaca</name>
    <dbReference type="NCBI Taxonomy" id="37919"/>
    <lineage>
        <taxon>Bacteria</taxon>
        <taxon>Bacillati</taxon>
        <taxon>Actinomycetota</taxon>
        <taxon>Actinomycetes</taxon>
        <taxon>Mycobacteriales</taxon>
        <taxon>Nocardiaceae</taxon>
        <taxon>Rhodococcus</taxon>
    </lineage>
</organism>
<dbReference type="EMBL" id="CP008947">
    <property type="protein sequence ID" value="AII05957.1"/>
    <property type="molecule type" value="Genomic_DNA"/>
</dbReference>
<reference evidence="1 2" key="1">
    <citation type="submission" date="2014-07" db="EMBL/GenBank/DDBJ databases">
        <title>Genome Sequence of Rhodococcus opacus Strain R7, a Biodegrader of Mono- and Polycyclic Aromatic Hydrocarbons.</title>
        <authorList>
            <person name="Di Gennaro P."/>
            <person name="Zampolli J."/>
            <person name="Presti I."/>
            <person name="Cappelletti M."/>
            <person name="D'Ursi P."/>
            <person name="Orro A."/>
            <person name="Mezzelani A."/>
            <person name="Milanesi L."/>
        </authorList>
    </citation>
    <scope>NUCLEOTIDE SEQUENCE [LARGE SCALE GENOMIC DNA]</scope>
    <source>
        <strain evidence="1 2">R7</strain>
    </source>
</reference>
<dbReference type="GO" id="GO:0016301">
    <property type="term" value="F:kinase activity"/>
    <property type="evidence" value="ECO:0007669"/>
    <property type="project" value="UniProtKB-KW"/>
</dbReference>
<evidence type="ECO:0000313" key="1">
    <source>
        <dbReference type="EMBL" id="AII05957.1"/>
    </source>
</evidence>
<dbReference type="eggNOG" id="ENOG5031EJI">
    <property type="taxonomic scope" value="Bacteria"/>
</dbReference>
<accession>A0A076EL63</accession>
<sequence>MERTTVGTAGLVLGVVATALGTLMIAPATASAVSLSCVSPPGRGDTTVVDRTACGANADTSSNSAAFGTDGVGFADAAHAGAALGAGLGGGVGAAEARRGAVAAVAVGPKSVAIGTVDTAGPALVLSGPGGQALVADPAKGVVCAGGPSLAINFLAGQACLSDGITVWRLP</sequence>
<dbReference type="RefSeq" id="WP_128639792.1">
    <property type="nucleotide sequence ID" value="NZ_CP008947.1"/>
</dbReference>
<dbReference type="InterPro" id="IPR046652">
    <property type="entry name" value="DUF6764"/>
</dbReference>
<dbReference type="Proteomes" id="UP000028488">
    <property type="component" value="Chromosome"/>
</dbReference>